<comment type="caution">
    <text evidence="11">The sequence shown here is derived from an EMBL/GenBank/DDBJ whole genome shotgun (WGS) entry which is preliminary data.</text>
</comment>
<feature type="transmembrane region" description="Helical" evidence="9">
    <location>
        <begin position="281"/>
        <end position="304"/>
    </location>
</feature>
<evidence type="ECO:0000313" key="12">
    <source>
        <dbReference type="Proteomes" id="UP001597373"/>
    </source>
</evidence>
<comment type="subcellular location">
    <subcellularLocation>
        <location evidence="1">Cell membrane</location>
        <topology evidence="1">Multi-pass membrane protein</topology>
    </subcellularLocation>
</comment>
<dbReference type="SMART" id="SM00382">
    <property type="entry name" value="AAA"/>
    <property type="match status" value="1"/>
</dbReference>
<dbReference type="InterPro" id="IPR003439">
    <property type="entry name" value="ABC_transporter-like_ATP-bd"/>
</dbReference>
<feature type="transmembrane region" description="Helical" evidence="9">
    <location>
        <begin position="159"/>
        <end position="178"/>
    </location>
</feature>
<dbReference type="InterPro" id="IPR003593">
    <property type="entry name" value="AAA+_ATPase"/>
</dbReference>
<dbReference type="PANTHER" id="PTHR45772">
    <property type="entry name" value="CONSERVED COMPONENT OF ABC TRANSPORTER FOR NATURAL AMINO ACIDS-RELATED"/>
    <property type="match status" value="1"/>
</dbReference>
<dbReference type="SUPFAM" id="SSF52540">
    <property type="entry name" value="P-loop containing nucleoside triphosphate hydrolases"/>
    <property type="match status" value="1"/>
</dbReference>
<evidence type="ECO:0000256" key="2">
    <source>
        <dbReference type="ARBA" id="ARBA00022448"/>
    </source>
</evidence>
<evidence type="ECO:0000259" key="10">
    <source>
        <dbReference type="PROSITE" id="PS50893"/>
    </source>
</evidence>
<dbReference type="RefSeq" id="WP_345099337.1">
    <property type="nucleotide sequence ID" value="NZ_BAABGS010000053.1"/>
</dbReference>
<dbReference type="InterPro" id="IPR001851">
    <property type="entry name" value="ABC_transp_permease"/>
</dbReference>
<keyword evidence="8 9" id="KW-0472">Membrane</keyword>
<feature type="domain" description="ABC transporter" evidence="10">
    <location>
        <begin position="344"/>
        <end position="589"/>
    </location>
</feature>
<dbReference type="Proteomes" id="UP001597373">
    <property type="component" value="Unassembled WGS sequence"/>
</dbReference>
<dbReference type="EMBL" id="JBHUIR010000044">
    <property type="protein sequence ID" value="MFD2260516.1"/>
    <property type="molecule type" value="Genomic_DNA"/>
</dbReference>
<evidence type="ECO:0000256" key="4">
    <source>
        <dbReference type="ARBA" id="ARBA00022692"/>
    </source>
</evidence>
<dbReference type="GO" id="GO:0005524">
    <property type="term" value="F:ATP binding"/>
    <property type="evidence" value="ECO:0007669"/>
    <property type="project" value="UniProtKB-KW"/>
</dbReference>
<sequence length="591" mass="62627">MTTPSSRFLLVAGALMLLALLPLLPVPPFWITLLNNIGIASLVTIGLVLLTGVGGLTSFGQAAFCGFGAYTTAVLTTAYGFSPWLTLPLSVAMGAIIALPLGLITVRLSGHFLPLGTLAWGIAIYYLFGQIDLLGRHDGISGIPPLAIGDFRFLSGSSIYYVIWTFVILTALAAQNLLNSRIGRAIRALRGGGQAPEAFGVNVARAKLTVFVLASMTAALAGWLYAHMQRAINPTPFSISMGIEYLLMAVVGGAGHVWGAIFGASLVLVLKEALQRLLPELIGTSANFEMIVFGALLVAILQLARDGLWPLVLRLLPAGSPPSLPPAAADLEKRRPVPAGTPLIRVDKARKTFGGLVAVNDVSFEVKAGQIVGLIGPNGAGKSTTFDLITGMNHLTAGQILFNGKPLSGLSPREIARLGVARTFQHPKILPDMSVLENVALGAHLRGYSGVVKSVLHLDRPEEASLLAEAKRQIERVGLGPYMHRPAGDLALGQVRILEIARALALDPVVLLLDEPAAGLRHGEKQELAVLLRKLREEGMSILLVEHDMSFVMGLVDHLVVLDFGTRIAEGKPQEVRENPAVIAAYLGGVA</sequence>
<reference evidence="12" key="1">
    <citation type="journal article" date="2019" name="Int. J. Syst. Evol. Microbiol.">
        <title>The Global Catalogue of Microorganisms (GCM) 10K type strain sequencing project: providing services to taxonomists for standard genome sequencing and annotation.</title>
        <authorList>
            <consortium name="The Broad Institute Genomics Platform"/>
            <consortium name="The Broad Institute Genome Sequencing Center for Infectious Disease"/>
            <person name="Wu L."/>
            <person name="Ma J."/>
        </authorList>
    </citation>
    <scope>NUCLEOTIDE SEQUENCE [LARGE SCALE GENOMIC DNA]</scope>
    <source>
        <strain evidence="12">KCTC 23707</strain>
    </source>
</reference>
<feature type="transmembrane region" description="Helical" evidence="9">
    <location>
        <begin position="246"/>
        <end position="269"/>
    </location>
</feature>
<evidence type="ECO:0000313" key="11">
    <source>
        <dbReference type="EMBL" id="MFD2260516.1"/>
    </source>
</evidence>
<dbReference type="Pfam" id="PF12399">
    <property type="entry name" value="BCA_ABC_TP_C"/>
    <property type="match status" value="1"/>
</dbReference>
<dbReference type="PANTHER" id="PTHR45772:SF2">
    <property type="entry name" value="ABC TRANSPORTER ATP-BINDING PROTEIN"/>
    <property type="match status" value="1"/>
</dbReference>
<dbReference type="PROSITE" id="PS50893">
    <property type="entry name" value="ABC_TRANSPORTER_2"/>
    <property type="match status" value="1"/>
</dbReference>
<dbReference type="InterPro" id="IPR027417">
    <property type="entry name" value="P-loop_NTPase"/>
</dbReference>
<evidence type="ECO:0000256" key="3">
    <source>
        <dbReference type="ARBA" id="ARBA00022475"/>
    </source>
</evidence>
<organism evidence="11 12">
    <name type="scientific">Chelativorans composti</name>
    <dbReference type="NCBI Taxonomy" id="768533"/>
    <lineage>
        <taxon>Bacteria</taxon>
        <taxon>Pseudomonadati</taxon>
        <taxon>Pseudomonadota</taxon>
        <taxon>Alphaproteobacteria</taxon>
        <taxon>Hyphomicrobiales</taxon>
        <taxon>Phyllobacteriaceae</taxon>
        <taxon>Chelativorans</taxon>
    </lineage>
</organism>
<dbReference type="InterPro" id="IPR032823">
    <property type="entry name" value="BCA_ABC_TP_C"/>
</dbReference>
<dbReference type="Pfam" id="PF02653">
    <property type="entry name" value="BPD_transp_2"/>
    <property type="match status" value="1"/>
</dbReference>
<name>A0ABW5DJ27_9HYPH</name>
<dbReference type="Gene3D" id="3.40.50.300">
    <property type="entry name" value="P-loop containing nucleotide triphosphate hydrolases"/>
    <property type="match status" value="1"/>
</dbReference>
<keyword evidence="4 9" id="KW-0812">Transmembrane</keyword>
<keyword evidence="6 11" id="KW-0067">ATP-binding</keyword>
<accession>A0ABW5DJ27</accession>
<feature type="transmembrane region" description="Helical" evidence="9">
    <location>
        <begin position="35"/>
        <end position="56"/>
    </location>
</feature>
<protein>
    <submittedName>
        <fullName evidence="11">ATP-binding cassette domain-containing protein</fullName>
    </submittedName>
</protein>
<dbReference type="InterPro" id="IPR051120">
    <property type="entry name" value="ABC_AA/LPS_Transport"/>
</dbReference>
<dbReference type="CDD" id="cd03219">
    <property type="entry name" value="ABC_Mj1267_LivG_branched"/>
    <property type="match status" value="1"/>
</dbReference>
<feature type="transmembrane region" description="Helical" evidence="9">
    <location>
        <begin position="112"/>
        <end position="128"/>
    </location>
</feature>
<keyword evidence="7 9" id="KW-1133">Transmembrane helix</keyword>
<dbReference type="CDD" id="cd06581">
    <property type="entry name" value="TM_PBP1_LivM_like"/>
    <property type="match status" value="1"/>
</dbReference>
<dbReference type="Pfam" id="PF00005">
    <property type="entry name" value="ABC_tran"/>
    <property type="match status" value="1"/>
</dbReference>
<keyword evidence="12" id="KW-1185">Reference proteome</keyword>
<feature type="transmembrane region" description="Helical" evidence="9">
    <location>
        <begin position="208"/>
        <end position="226"/>
    </location>
</feature>
<evidence type="ECO:0000256" key="5">
    <source>
        <dbReference type="ARBA" id="ARBA00022741"/>
    </source>
</evidence>
<gene>
    <name evidence="11" type="ORF">ACFSMZ_12175</name>
</gene>
<keyword evidence="2" id="KW-0813">Transport</keyword>
<keyword evidence="3" id="KW-1003">Cell membrane</keyword>
<evidence type="ECO:0000256" key="1">
    <source>
        <dbReference type="ARBA" id="ARBA00004651"/>
    </source>
</evidence>
<evidence type="ECO:0000256" key="7">
    <source>
        <dbReference type="ARBA" id="ARBA00022989"/>
    </source>
</evidence>
<evidence type="ECO:0000256" key="6">
    <source>
        <dbReference type="ARBA" id="ARBA00022840"/>
    </source>
</evidence>
<evidence type="ECO:0000256" key="8">
    <source>
        <dbReference type="ARBA" id="ARBA00023136"/>
    </source>
</evidence>
<keyword evidence="5" id="KW-0547">Nucleotide-binding</keyword>
<proteinExistence type="predicted"/>
<feature type="transmembrane region" description="Helical" evidence="9">
    <location>
        <begin position="87"/>
        <end position="105"/>
    </location>
</feature>
<dbReference type="InterPro" id="IPR043428">
    <property type="entry name" value="LivM-like"/>
</dbReference>
<evidence type="ECO:0000256" key="9">
    <source>
        <dbReference type="SAM" id="Phobius"/>
    </source>
</evidence>